<dbReference type="PANTHER" id="PTHR21625:SF1">
    <property type="entry name" value="DYNEIN REGULATORY COMPLEX PROTEIN 1"/>
    <property type="match status" value="1"/>
</dbReference>
<dbReference type="GO" id="GO:0005858">
    <property type="term" value="C:axonemal dynein complex"/>
    <property type="evidence" value="ECO:0007669"/>
    <property type="project" value="InterPro"/>
</dbReference>
<organism evidence="2 3">
    <name type="scientific">Rotaria magnacalcarata</name>
    <dbReference type="NCBI Taxonomy" id="392030"/>
    <lineage>
        <taxon>Eukaryota</taxon>
        <taxon>Metazoa</taxon>
        <taxon>Spiralia</taxon>
        <taxon>Gnathifera</taxon>
        <taxon>Rotifera</taxon>
        <taxon>Eurotatoria</taxon>
        <taxon>Bdelloidea</taxon>
        <taxon>Philodinida</taxon>
        <taxon>Philodinidae</taxon>
        <taxon>Rotaria</taxon>
    </lineage>
</organism>
<evidence type="ECO:0000313" key="2">
    <source>
        <dbReference type="EMBL" id="CAF4935913.1"/>
    </source>
</evidence>
<comment type="caution">
    <text evidence="2">The sequence shown here is derived from an EMBL/GenBank/DDBJ whole genome shotgun (WGS) entry which is preliminary data.</text>
</comment>
<dbReference type="AlphaFoldDB" id="A0A8S3CSD3"/>
<gene>
    <name evidence="1" type="ORF">BYL167_LOCUS44895</name>
    <name evidence="2" type="ORF">GIL414_LOCUS53556</name>
</gene>
<feature type="non-terminal residue" evidence="2">
    <location>
        <position position="1"/>
    </location>
</feature>
<accession>A0A8S3CSD3</accession>
<reference evidence="2" key="1">
    <citation type="submission" date="2021-02" db="EMBL/GenBank/DDBJ databases">
        <authorList>
            <person name="Nowell W R."/>
        </authorList>
    </citation>
    <scope>NUCLEOTIDE SEQUENCE</scope>
</reference>
<dbReference type="PANTHER" id="PTHR21625">
    <property type="entry name" value="NYD-SP28 PROTEIN"/>
    <property type="match status" value="1"/>
</dbReference>
<protein>
    <submittedName>
        <fullName evidence="2">Uncharacterized protein</fullName>
    </submittedName>
</protein>
<name>A0A8S3CSD3_9BILA</name>
<dbReference type="GO" id="GO:0003352">
    <property type="term" value="P:regulation of cilium movement"/>
    <property type="evidence" value="ECO:0007669"/>
    <property type="project" value="TreeGrafter"/>
</dbReference>
<dbReference type="EMBL" id="CAJOBH010123048">
    <property type="protein sequence ID" value="CAF4721343.1"/>
    <property type="molecule type" value="Genomic_DNA"/>
</dbReference>
<dbReference type="EMBL" id="CAJOBJ010185908">
    <property type="protein sequence ID" value="CAF4935913.1"/>
    <property type="molecule type" value="Genomic_DNA"/>
</dbReference>
<sequence length="57" mass="6555">MKNILELICDEGDFLIEPKLLALLEPLDSNEKNLIKLDGIFRALKIENEEDIKIMAK</sequence>
<dbReference type="GO" id="GO:0070286">
    <property type="term" value="P:axonemal dynein complex assembly"/>
    <property type="evidence" value="ECO:0007669"/>
    <property type="project" value="InterPro"/>
</dbReference>
<proteinExistence type="predicted"/>
<dbReference type="Proteomes" id="UP000681720">
    <property type="component" value="Unassembled WGS sequence"/>
</dbReference>
<dbReference type="GO" id="GO:0060285">
    <property type="term" value="P:cilium-dependent cell motility"/>
    <property type="evidence" value="ECO:0007669"/>
    <property type="project" value="TreeGrafter"/>
</dbReference>
<dbReference type="Proteomes" id="UP000681967">
    <property type="component" value="Unassembled WGS sequence"/>
</dbReference>
<evidence type="ECO:0000313" key="3">
    <source>
        <dbReference type="Proteomes" id="UP000681720"/>
    </source>
</evidence>
<evidence type="ECO:0000313" key="1">
    <source>
        <dbReference type="EMBL" id="CAF4721343.1"/>
    </source>
</evidence>
<dbReference type="InterPro" id="IPR039750">
    <property type="entry name" value="DRC1/DRC2"/>
</dbReference>